<comment type="similarity">
    <text evidence="1 4">Belongs to the pseudouridine synthase RsuA family.</text>
</comment>
<dbReference type="SMART" id="SM00363">
    <property type="entry name" value="S4"/>
    <property type="match status" value="1"/>
</dbReference>
<dbReference type="EMBL" id="QVQT01000003">
    <property type="protein sequence ID" value="RFU17253.1"/>
    <property type="molecule type" value="Genomic_DNA"/>
</dbReference>
<gene>
    <name evidence="7" type="ORF">D0Y96_09495</name>
</gene>
<dbReference type="EC" id="5.4.99.-" evidence="4"/>
<dbReference type="InterPro" id="IPR050343">
    <property type="entry name" value="RsuA_PseudoU_synthase"/>
</dbReference>
<dbReference type="Gene3D" id="3.10.290.10">
    <property type="entry name" value="RNA-binding S4 domain"/>
    <property type="match status" value="1"/>
</dbReference>
<dbReference type="InterPro" id="IPR002942">
    <property type="entry name" value="S4_RNA-bd"/>
</dbReference>
<evidence type="ECO:0000256" key="3">
    <source>
        <dbReference type="PROSITE-ProRule" id="PRU00182"/>
    </source>
</evidence>
<keyword evidence="8" id="KW-1185">Reference proteome</keyword>
<feature type="compositionally biased region" description="Low complexity" evidence="5">
    <location>
        <begin position="290"/>
        <end position="302"/>
    </location>
</feature>
<dbReference type="InterPro" id="IPR020103">
    <property type="entry name" value="PsdUridine_synth_cat_dom_sf"/>
</dbReference>
<protein>
    <recommendedName>
        <fullName evidence="4">Pseudouridine synthase</fullName>
        <ecNumber evidence="4">5.4.99.-</ecNumber>
    </recommendedName>
</protein>
<dbReference type="PROSITE" id="PS01149">
    <property type="entry name" value="PSI_RSU"/>
    <property type="match status" value="1"/>
</dbReference>
<dbReference type="InterPro" id="IPR006145">
    <property type="entry name" value="PsdUridine_synth_RsuA/RluA"/>
</dbReference>
<dbReference type="GO" id="GO:0120159">
    <property type="term" value="F:rRNA pseudouridine synthase activity"/>
    <property type="evidence" value="ECO:0007669"/>
    <property type="project" value="UniProtKB-ARBA"/>
</dbReference>
<sequence length="325" mass="35869">MERLQKIIAAAGLASRRRAEELIATGRVQVNGKVVTELGTKADPSRDHIRVDGKLLQGAERQRYFLINKPKGYVTTVSDPEGRHTVMELIPRGERVFPVGRLDYMSEGLLLLTNDGDLANALTRAASRVEKTYLVKVSGKPSEASIEQLRTGVMIDRGRIGTRPGERSASGKGRGKDRVMTAPAKIRLVRDAENPWYEMVLIEGRNRELRKMFEEIGHHVEKIRRVGYGPLVLDVEPGKLRELDLQEIEALKRAVQKKKPASSIAGRRAAQTRPSGDGRPGQNRADRPRSSAPRSSGSGAAAKQTRGTKSRGPAQRKRGLPKRGQ</sequence>
<dbReference type="InterPro" id="IPR020094">
    <property type="entry name" value="TruA/RsuA/RluB/E/F_N"/>
</dbReference>
<dbReference type="InterPro" id="IPR042092">
    <property type="entry name" value="PsdUridine_s_RsuA/RluB/E/F_cat"/>
</dbReference>
<dbReference type="PANTHER" id="PTHR47683">
    <property type="entry name" value="PSEUDOURIDINE SYNTHASE FAMILY PROTEIN-RELATED"/>
    <property type="match status" value="1"/>
</dbReference>
<dbReference type="PROSITE" id="PS50889">
    <property type="entry name" value="S4"/>
    <property type="match status" value="1"/>
</dbReference>
<feature type="region of interest" description="Disordered" evidence="5">
    <location>
        <begin position="159"/>
        <end position="178"/>
    </location>
</feature>
<evidence type="ECO:0000313" key="8">
    <source>
        <dbReference type="Proteomes" id="UP000264702"/>
    </source>
</evidence>
<evidence type="ECO:0000256" key="2">
    <source>
        <dbReference type="ARBA" id="ARBA00023235"/>
    </source>
</evidence>
<comment type="caution">
    <text evidence="7">The sequence shown here is derived from an EMBL/GenBank/DDBJ whole genome shotgun (WGS) entry which is preliminary data.</text>
</comment>
<reference evidence="7 8" key="1">
    <citation type="submission" date="2018-08" db="EMBL/GenBank/DDBJ databases">
        <title>Acidipila sp. 4G-K13, an acidobacterium isolated from forest soil.</title>
        <authorList>
            <person name="Gao Z.-H."/>
            <person name="Qiu L.-H."/>
        </authorList>
    </citation>
    <scope>NUCLEOTIDE SEQUENCE [LARGE SCALE GENOMIC DNA]</scope>
    <source>
        <strain evidence="7 8">4G-K13</strain>
    </source>
</reference>
<evidence type="ECO:0000313" key="7">
    <source>
        <dbReference type="EMBL" id="RFU17253.1"/>
    </source>
</evidence>
<dbReference type="OrthoDB" id="9807213at2"/>
<feature type="region of interest" description="Disordered" evidence="5">
    <location>
        <begin position="254"/>
        <end position="325"/>
    </location>
</feature>
<evidence type="ECO:0000256" key="5">
    <source>
        <dbReference type="SAM" id="MobiDB-lite"/>
    </source>
</evidence>
<evidence type="ECO:0000256" key="1">
    <source>
        <dbReference type="ARBA" id="ARBA00008348"/>
    </source>
</evidence>
<dbReference type="Gene3D" id="3.30.70.1560">
    <property type="entry name" value="Alpha-L RNA-binding motif"/>
    <property type="match status" value="1"/>
</dbReference>
<dbReference type="SUPFAM" id="SSF55120">
    <property type="entry name" value="Pseudouridine synthase"/>
    <property type="match status" value="1"/>
</dbReference>
<dbReference type="Gene3D" id="3.30.70.580">
    <property type="entry name" value="Pseudouridine synthase I, catalytic domain, N-terminal subdomain"/>
    <property type="match status" value="1"/>
</dbReference>
<feature type="domain" description="RNA-binding S4" evidence="6">
    <location>
        <begin position="2"/>
        <end position="71"/>
    </location>
</feature>
<keyword evidence="3" id="KW-0694">RNA-binding</keyword>
<dbReference type="NCBIfam" id="TIGR00093">
    <property type="entry name" value="pseudouridine synthase"/>
    <property type="match status" value="1"/>
</dbReference>
<organism evidence="7 8">
    <name type="scientific">Paracidobacterium acidisoli</name>
    <dbReference type="NCBI Taxonomy" id="2303751"/>
    <lineage>
        <taxon>Bacteria</taxon>
        <taxon>Pseudomonadati</taxon>
        <taxon>Acidobacteriota</taxon>
        <taxon>Terriglobia</taxon>
        <taxon>Terriglobales</taxon>
        <taxon>Acidobacteriaceae</taxon>
        <taxon>Paracidobacterium</taxon>
    </lineage>
</organism>
<dbReference type="Pfam" id="PF00849">
    <property type="entry name" value="PseudoU_synth_2"/>
    <property type="match status" value="1"/>
</dbReference>
<dbReference type="InterPro" id="IPR000748">
    <property type="entry name" value="PsdUridine_synth_RsuA/RluB/E/F"/>
</dbReference>
<dbReference type="FunFam" id="3.10.290.10:FF:000003">
    <property type="entry name" value="Pseudouridine synthase"/>
    <property type="match status" value="1"/>
</dbReference>
<dbReference type="GO" id="GO:0000455">
    <property type="term" value="P:enzyme-directed rRNA pseudouridine synthesis"/>
    <property type="evidence" value="ECO:0007669"/>
    <property type="project" value="UniProtKB-ARBA"/>
</dbReference>
<feature type="compositionally biased region" description="Basic residues" evidence="5">
    <location>
        <begin position="306"/>
        <end position="325"/>
    </location>
</feature>
<dbReference type="Pfam" id="PF01479">
    <property type="entry name" value="S4"/>
    <property type="match status" value="1"/>
</dbReference>
<accession>A0A372IRU8</accession>
<dbReference type="CDD" id="cd00165">
    <property type="entry name" value="S4"/>
    <property type="match status" value="1"/>
</dbReference>
<dbReference type="InterPro" id="IPR018496">
    <property type="entry name" value="PsdUridine_synth_RsuA/RluB_CS"/>
</dbReference>
<keyword evidence="2 4" id="KW-0413">Isomerase</keyword>
<dbReference type="GO" id="GO:0003723">
    <property type="term" value="F:RNA binding"/>
    <property type="evidence" value="ECO:0007669"/>
    <property type="project" value="UniProtKB-KW"/>
</dbReference>
<dbReference type="PANTHER" id="PTHR47683:SF2">
    <property type="entry name" value="RNA-BINDING S4 DOMAIN-CONTAINING PROTEIN"/>
    <property type="match status" value="1"/>
</dbReference>
<dbReference type="InterPro" id="IPR036986">
    <property type="entry name" value="S4_RNA-bd_sf"/>
</dbReference>
<evidence type="ECO:0000256" key="4">
    <source>
        <dbReference type="RuleBase" id="RU003887"/>
    </source>
</evidence>
<proteinExistence type="inferred from homology"/>
<dbReference type="AlphaFoldDB" id="A0A372IRU8"/>
<dbReference type="Proteomes" id="UP000264702">
    <property type="component" value="Unassembled WGS sequence"/>
</dbReference>
<dbReference type="SUPFAM" id="SSF55174">
    <property type="entry name" value="Alpha-L RNA-binding motif"/>
    <property type="match status" value="1"/>
</dbReference>
<evidence type="ECO:0000259" key="6">
    <source>
        <dbReference type="SMART" id="SM00363"/>
    </source>
</evidence>
<name>A0A372IRU8_9BACT</name>
<dbReference type="CDD" id="cd02870">
    <property type="entry name" value="PseudoU_synth_RsuA_like"/>
    <property type="match status" value="1"/>
</dbReference>